<dbReference type="Pfam" id="PF00668">
    <property type="entry name" value="Condensation"/>
    <property type="match status" value="1"/>
</dbReference>
<dbReference type="SUPFAM" id="SSF51679">
    <property type="entry name" value="Bacterial luciferase-like"/>
    <property type="match status" value="1"/>
</dbReference>
<dbReference type="InterPro" id="IPR045851">
    <property type="entry name" value="AMP-bd_C_sf"/>
</dbReference>
<comment type="caution">
    <text evidence="7">The sequence shown here is derived from an EMBL/GenBank/DDBJ whole genome shotgun (WGS) entry which is preliminary data.</text>
</comment>
<dbReference type="Gene3D" id="3.30.559.10">
    <property type="entry name" value="Chloramphenicol acetyltransferase-like domain"/>
    <property type="match status" value="1"/>
</dbReference>
<dbReference type="InterPro" id="IPR023213">
    <property type="entry name" value="CAT-like_dom_sf"/>
</dbReference>
<dbReference type="Gene3D" id="3.20.20.30">
    <property type="entry name" value="Luciferase-like domain"/>
    <property type="match status" value="1"/>
</dbReference>
<keyword evidence="2" id="KW-0596">Phosphopantetheine</keyword>
<accession>A0ABU2XGC5</accession>
<dbReference type="PROSITE" id="PS50862">
    <property type="entry name" value="AA_TRNA_LIGASE_II"/>
    <property type="match status" value="1"/>
</dbReference>
<evidence type="ECO:0000256" key="1">
    <source>
        <dbReference type="ARBA" id="ARBA00001957"/>
    </source>
</evidence>
<dbReference type="Pfam" id="PF00202">
    <property type="entry name" value="Aminotran_3"/>
    <property type="match status" value="1"/>
</dbReference>
<dbReference type="Gene3D" id="1.10.1200.10">
    <property type="entry name" value="ACP-like"/>
    <property type="match status" value="1"/>
</dbReference>
<dbReference type="Pfam" id="PF13193">
    <property type="entry name" value="AMP-binding_C"/>
    <property type="match status" value="1"/>
</dbReference>
<proteinExistence type="predicted"/>
<keyword evidence="3" id="KW-0597">Phosphoprotein</keyword>
<dbReference type="InterPro" id="IPR006162">
    <property type="entry name" value="Ppantetheine_attach_site"/>
</dbReference>
<organism evidence="7 8">
    <name type="scientific">Streptomyces lonegramiae</name>
    <dbReference type="NCBI Taxonomy" id="3075524"/>
    <lineage>
        <taxon>Bacteria</taxon>
        <taxon>Bacillati</taxon>
        <taxon>Actinomycetota</taxon>
        <taxon>Actinomycetes</taxon>
        <taxon>Kitasatosporales</taxon>
        <taxon>Streptomycetaceae</taxon>
        <taxon>Streptomyces</taxon>
    </lineage>
</organism>
<dbReference type="SUPFAM" id="SSF47336">
    <property type="entry name" value="ACP-like"/>
    <property type="match status" value="1"/>
</dbReference>
<dbReference type="InterPro" id="IPR025110">
    <property type="entry name" value="AMP-bd_C"/>
</dbReference>
<dbReference type="Gene3D" id="3.30.559.30">
    <property type="entry name" value="Nonribosomal peptide synthetase, condensation domain"/>
    <property type="match status" value="1"/>
</dbReference>
<dbReference type="CDD" id="cd05930">
    <property type="entry name" value="A_NRPS"/>
    <property type="match status" value="1"/>
</dbReference>
<dbReference type="Gene3D" id="2.30.38.10">
    <property type="entry name" value="Luciferase, Domain 3"/>
    <property type="match status" value="1"/>
</dbReference>
<dbReference type="PANTHER" id="PTHR45527:SF1">
    <property type="entry name" value="FATTY ACID SYNTHASE"/>
    <property type="match status" value="1"/>
</dbReference>
<name>A0ABU2XGC5_9ACTN</name>
<dbReference type="InterPro" id="IPR036661">
    <property type="entry name" value="Luciferase-like_sf"/>
</dbReference>
<evidence type="ECO:0000313" key="8">
    <source>
        <dbReference type="Proteomes" id="UP001180754"/>
    </source>
</evidence>
<dbReference type="PROSITE" id="PS50075">
    <property type="entry name" value="CARRIER"/>
    <property type="match status" value="1"/>
</dbReference>
<feature type="domain" description="Carrier" evidence="5">
    <location>
        <begin position="1822"/>
        <end position="1899"/>
    </location>
</feature>
<keyword evidence="4" id="KW-0663">Pyridoxal phosphate</keyword>
<comment type="cofactor">
    <cofactor evidence="1">
        <name>pantetheine 4'-phosphate</name>
        <dbReference type="ChEBI" id="CHEBI:47942"/>
    </cofactor>
</comment>
<dbReference type="InterPro" id="IPR011251">
    <property type="entry name" value="Luciferase-like_dom"/>
</dbReference>
<dbReference type="SUPFAM" id="SSF53383">
    <property type="entry name" value="PLP-dependent transferases"/>
    <property type="match status" value="1"/>
</dbReference>
<dbReference type="InterPro" id="IPR000873">
    <property type="entry name" value="AMP-dep_synth/lig_dom"/>
</dbReference>
<dbReference type="PANTHER" id="PTHR45527">
    <property type="entry name" value="NONRIBOSOMAL PEPTIDE SYNTHETASE"/>
    <property type="match status" value="1"/>
</dbReference>
<dbReference type="CDD" id="cd00610">
    <property type="entry name" value="OAT_like"/>
    <property type="match status" value="1"/>
</dbReference>
<dbReference type="RefSeq" id="WP_311725436.1">
    <property type="nucleotide sequence ID" value="NZ_JAVRFD010000009.1"/>
</dbReference>
<dbReference type="Gene3D" id="3.30.300.30">
    <property type="match status" value="1"/>
</dbReference>
<dbReference type="SUPFAM" id="SSF56801">
    <property type="entry name" value="Acetyl-CoA synthetase-like"/>
    <property type="match status" value="1"/>
</dbReference>
<dbReference type="Pfam" id="PF00296">
    <property type="entry name" value="Bac_luciferase"/>
    <property type="match status" value="1"/>
</dbReference>
<protein>
    <submittedName>
        <fullName evidence="7">Amino acid adenylation domain-containing protein</fullName>
    </submittedName>
</protein>
<dbReference type="Gene3D" id="3.90.1150.10">
    <property type="entry name" value="Aspartate Aminotransferase, domain 1"/>
    <property type="match status" value="1"/>
</dbReference>
<dbReference type="SUPFAM" id="SSF52777">
    <property type="entry name" value="CoA-dependent acyltransferases"/>
    <property type="match status" value="2"/>
</dbReference>
<dbReference type="Proteomes" id="UP001180754">
    <property type="component" value="Unassembled WGS sequence"/>
</dbReference>
<gene>
    <name evidence="7" type="ORF">RND15_20010</name>
</gene>
<dbReference type="SMART" id="SM00823">
    <property type="entry name" value="PKS_PP"/>
    <property type="match status" value="1"/>
</dbReference>
<dbReference type="InterPro" id="IPR006195">
    <property type="entry name" value="aa-tRNA-synth_II"/>
</dbReference>
<dbReference type="InterPro" id="IPR015422">
    <property type="entry name" value="PyrdxlP-dep_Trfase_small"/>
</dbReference>
<dbReference type="PROSITE" id="PS00012">
    <property type="entry name" value="PHOSPHOPANTETHEINE"/>
    <property type="match status" value="1"/>
</dbReference>
<dbReference type="NCBIfam" id="TIGR01733">
    <property type="entry name" value="AA-adenyl-dom"/>
    <property type="match status" value="1"/>
</dbReference>
<sequence length="1912" mass="207595">MSVPRTAGMAAQGGQAARAHADELIRRYTARTAASRELAQRHRRALADSRASVGFRSATKEMLYPLAARRARGSRLEDIDGNAYVDITMGFGVLLFGHEPEFVTEAVRAHLADGLRLGPRGPEAGEAAELLAELTGMERVAFANSGTEANSAAIRLARAATGRDKIVTFRGAYHGHADNVLGRTIGAGRETVPVSSGIPHHAVADLLVLDYGAPDSLRLIEESAGDIAAVLVEPVQSRNPALQPVAFVRSLRELTRRHGIVLLFDEMLTGLRPHQRGAQDLYGVVPDLATYGKVLGGGFPIGAIAGRADLLDGVDGGFWRYGDDSYPPRDTTFFGGTYLQHPVSMAAARAVLTHLKEQGPDLQRGLNARTQHLADTLNAFFAEEEFPLRLAHFGSMFRFEHRADMELFYYHLLLRGVHVWEWRNFFLSTAHTDHDIERITDAVTGSLLDLRRAGFFPRTTPEPARPCAARQPAPRPAPEVSLYFFGDYPEGTASEDSYELIADAARFADSHGFHALWLPERHFHTFGGPFPNPAVLASALARETSRIRLNAGSVVLPLHDPIRVAEEWSMADNLSHGRIGIGCASGWHARDFVFFPERFGHHKELMYEQAEQVRALWRGEPLRRPGGAGETEVRLFPRPVQDTPPMFTAIVGNPDSYARAARHDMGVVTNLMSQSPEQLAEHIALYRRTREEHDLDPDAGRVVVLLHTYLTDDPDEARRQAYAPLSRYMRSSLSLFGQVANSLGHSVDIDGVGDETLDAIFRRAYGRYCDQRSLIGSPESCRPVVDALREAGVDEIAALVDFGVSPDRLRAGLPHLERLRRALHPETAEAIGLPKTDAAGGVATAPPAPLSPGQRRIWLHERLLPGGTAYNEATAIRLDGPLDLPALRHALTGLAERHEMLRTVFPALEGEPRQVVRDRMAPDFALVDRAGTPEEDAVREAMAIESARRFDLADGPLFVFRLLRLGEARHVLVFSFHHIVADAHSVTVLTRDLSLLYRAALDGGSVADPPELHSSYREFARDRAAVGDSDPTVARDLAYWTENLGGEPPVLELPTDRPRPEMMTSGGRTVFRTLPKDLTEQLRELSRRSRATLFMTLLTGFATLLREVTGQEDIVVGTPVSDRPEGTEALVGFFLNTVALRFDLSGDPAFEELLARVRGTAVDAYDHATAPFDAVVRALAPPRDASRNPVFQVLAEYESGPPLALDLPGVHSTALNHRPDKSLTDLTVYFTARPDGVGCHLEYRTDLFDPATVDHFFDRFRDILEAAVRDPAAPLSRAAGPAPACAGPRRPVADATVHGLVADRVRSGPGRLAVSDGATRLTYGELDARAAHLAARLRAAEPGAPGGERVVALWLPRSADLVVAMLAVLRTGGAYLPLDPALGPQRVGAILADCGARTVLTRGDAPALPALPDGVSVLDISAAEMLEDVQGGCPERPVGPDSLCYAIYTSGTTGRPKGVMVTHRNVAHLCQWHRERFAFTPDDRAAVVSSQSFDASVLEIWPALTSGASIAVAPEAARLDPPALARWYREERVTFSMLPTALGESVLALPVHLQPPLRHLALGGEVMRHRPRPGVPYETVNVYGPTETTVLVTTATVADAGSDLGPIPIGRPIDNTSLYLLGEDLRPVRDGDAGELYIGGPGVARGYLGRPEDTARRFLDGLVGGARLYRTGDLARRRPDGAREFVGRTDDQVKIRGFRVEPGEAAQVLRELPEVGQAAVVAVRDGRGEARLAGYVVPDGGAPADEAAFLRRVAGRLAERLPDYLVPRAWAVVDALPLSAQGKLDRGALPEAAVPYADAVPYPDTAVTDDTPSDEAMPYEISGEAEAEASLVTLWSAELGLDAARIGPDASFFRLGGDSIAAMRLLHRVREELGAEYPMVRFYQRPTVRAMTQALAATAETAEEPSRVRGEI</sequence>
<evidence type="ECO:0000259" key="5">
    <source>
        <dbReference type="PROSITE" id="PS50075"/>
    </source>
</evidence>
<evidence type="ECO:0000256" key="3">
    <source>
        <dbReference type="ARBA" id="ARBA00022553"/>
    </source>
</evidence>
<dbReference type="NCBIfam" id="TIGR04020">
    <property type="entry name" value="seco_metab_LLM"/>
    <property type="match status" value="1"/>
</dbReference>
<dbReference type="Gene3D" id="3.40.50.980">
    <property type="match status" value="2"/>
</dbReference>
<dbReference type="InterPro" id="IPR005814">
    <property type="entry name" value="Aminotrans_3"/>
</dbReference>
<dbReference type="SMART" id="SM01294">
    <property type="entry name" value="PKS_PP_betabranch"/>
    <property type="match status" value="1"/>
</dbReference>
<dbReference type="InterPro" id="IPR009081">
    <property type="entry name" value="PP-bd_ACP"/>
</dbReference>
<dbReference type="InterPro" id="IPR015421">
    <property type="entry name" value="PyrdxlP-dep_Trfase_major"/>
</dbReference>
<dbReference type="CDD" id="cd19531">
    <property type="entry name" value="LCL_NRPS-like"/>
    <property type="match status" value="1"/>
</dbReference>
<evidence type="ECO:0000256" key="2">
    <source>
        <dbReference type="ARBA" id="ARBA00022450"/>
    </source>
</evidence>
<evidence type="ECO:0000259" key="6">
    <source>
        <dbReference type="PROSITE" id="PS50862"/>
    </source>
</evidence>
<dbReference type="Pfam" id="PF00501">
    <property type="entry name" value="AMP-binding"/>
    <property type="match status" value="1"/>
</dbReference>
<reference evidence="7" key="1">
    <citation type="submission" date="2024-05" db="EMBL/GenBank/DDBJ databases">
        <title>30 novel species of actinomycetes from the DSMZ collection.</title>
        <authorList>
            <person name="Nouioui I."/>
        </authorList>
    </citation>
    <scope>NUCLEOTIDE SEQUENCE</scope>
    <source>
        <strain evidence="7">DSM 41529</strain>
    </source>
</reference>
<dbReference type="InterPro" id="IPR001242">
    <property type="entry name" value="Condensation_dom"/>
</dbReference>
<feature type="domain" description="Aminoacyl-transfer RNA synthetases class-II family profile" evidence="6">
    <location>
        <begin position="387"/>
        <end position="825"/>
    </location>
</feature>
<dbReference type="EMBL" id="JAVRFD010000009">
    <property type="protein sequence ID" value="MDT0544974.1"/>
    <property type="molecule type" value="Genomic_DNA"/>
</dbReference>
<dbReference type="InterPro" id="IPR036736">
    <property type="entry name" value="ACP-like_sf"/>
</dbReference>
<dbReference type="InterPro" id="IPR010071">
    <property type="entry name" value="AA_adenyl_dom"/>
</dbReference>
<dbReference type="InterPro" id="IPR015424">
    <property type="entry name" value="PyrdxlP-dep_Trfase"/>
</dbReference>
<evidence type="ECO:0000256" key="4">
    <source>
        <dbReference type="ARBA" id="ARBA00022898"/>
    </source>
</evidence>
<keyword evidence="8" id="KW-1185">Reference proteome</keyword>
<evidence type="ECO:0000313" key="7">
    <source>
        <dbReference type="EMBL" id="MDT0544974.1"/>
    </source>
</evidence>
<dbReference type="InterPro" id="IPR020806">
    <property type="entry name" value="PKS_PP-bd"/>
</dbReference>
<dbReference type="Gene3D" id="3.40.640.10">
    <property type="entry name" value="Type I PLP-dependent aspartate aminotransferase-like (Major domain)"/>
    <property type="match status" value="1"/>
</dbReference>
<dbReference type="Pfam" id="PF00550">
    <property type="entry name" value="PP-binding"/>
    <property type="match status" value="1"/>
</dbReference>
<dbReference type="InterPro" id="IPR024011">
    <property type="entry name" value="Biosynth_lucif-like_mOase_dom"/>
</dbReference>